<accession>A0A918JXG7</accession>
<evidence type="ECO:0000313" key="2">
    <source>
        <dbReference type="EMBL" id="GGX27817.1"/>
    </source>
</evidence>
<sequence>MKIKLFLLVCSVSICSFNLVANEKDSLSVKNNSSVLKEQNTAEFTHFSELDKKFPIQKLVNKITSPEFTFSNIHNEFPATLPSVNDSKSEAKAGFEEIDSTGRWISSFRNEDIQVLPVGVKHKLNEVEYQLGFTKARFTKEYTELTVFVKVILPQSDENGLPIELFFGANNVKLSHQGGIIGEANLVLLGDIFIPFNGGNWLLILKGGFDYKTGDTQNKTFVTINCDGVKEMGIEGEVQFSRNMILPVDELGQPLPETVTYKGALKDPIQIPNRVTGAFKAVASDWNDLIVEISLSPFVMASQPDRFMFSVNQAVFDFSDLRTENVNFPQHYYDEGLLLPNAETWRGVYVQSLQVGLPQEFKTQESISEKSRITFEAANLLIDSYGVSGYFSAENIIPLKSGRTSESKSWAYSVDKIGIELASNRLIGADFKGQILLPISDKGDQNGTTGTNEDGRMGLGYKGIISENEYGLVVSTLDTLSFDVFKAKAELLPNSSVELMVIDGNFRPKAVLNGRMAISASQKKSLSNEGQTYTTGEGDKEEKHTIQFKGIEFQNLILQTVSPVIQVDYFGYKDEVKIANFPVSIANIAFMSNEYEAGIEFDLMINLMGKESKGFAADARLGIFGKFQEENYKQRWKYDRLDLSRINIEANMGAIQLTGGLELMNNDPIYGDGFSAEIEGTFGSFGPITCKAIFGKNEFRYWYVDASVKGLKIQVGPLQISGFAGGAFYKMTRRPNAGPDFSPSGLSYIPNENSSLGVKAMVFASIGDESAIAVGAGFEIEFNNHGGVNRLGLFGEAQLMKAFDFPNPVGKLTEKLSGMVDNELIQGVMDSKTGKTFLDKADLEYKPEIVGEAAISAKMGMEFDFVNDSFHATFDLYVNVAGGIIQGRASNGRAGWGVVHISKEEWYVHMGTPTDRLGLKMGVGSFAIETGGYFMMGDRIPGSPPPPPEVAEILGLDANELDYMRDLNALGEGRGFAFGADFKIDTGDINFLILYARFQAGVGFDIMLKDYGNARCVGSGDEIGINGWYANGQSYAYLQGELGIRIKLFFIKKKIPIIKGGAAILMQGKGPNPFWFRGYAGGYYNLLGGLISGSFRFKVTIGKECELENSSPLGGIKMITDVTPKDGGDDIDVFAAPQAAFAMRINEPIIIPEDNGDNIYKVILEKFSITDETGKEITGSLEWGQMNDRVTFISDDILPPDTTLKAIVEVSFQEKIDGTFKTILEDGQKAIEVEERNFTTGTAPNHIPLHNIQYSYPVVDQQLFYPEEYATGYIQLFRGQDYLFDSNQWKSTIKYVDANGAALESDFNYNTSNNKVTYKLPKVGKDTNYKMSVISSTKNTRTRSFRNESSSTTTNYGDENTIEIKQNKAVNVIKEGEIERLTYDFKTSKHKTFADKIKSIRVNDDNWGKINSIVVYLTSKIDNNEGFDLVELTGNKYSENKALVEVESDLKDDYFIKDINPIIYQKYTQGSNYSITRDPLEYGYIPKKALPILSNYLTSLENNVDLNWRATRFPFRYNLPDIYYQDYLDIRDRVINDYANGVIPSTSSELSIISEDYKFMLYGKYNIQLQYTLPGGIKGTSANYKYKNPILARQ</sequence>
<evidence type="ECO:0000313" key="3">
    <source>
        <dbReference type="Proteomes" id="UP000601108"/>
    </source>
</evidence>
<reference evidence="2 3" key="1">
    <citation type="journal article" date="2014" name="Int. J. Syst. Evol. Microbiol.">
        <title>Complete genome sequence of Corynebacterium casei LMG S-19264T (=DSM 44701T), isolated from a smear-ripened cheese.</title>
        <authorList>
            <consortium name="US DOE Joint Genome Institute (JGI-PGF)"/>
            <person name="Walter F."/>
            <person name="Albersmeier A."/>
            <person name="Kalinowski J."/>
            <person name="Ruckert C."/>
        </authorList>
    </citation>
    <scope>NUCLEOTIDE SEQUENCE [LARGE SCALE GENOMIC DNA]</scope>
    <source>
        <strain evidence="2 3">KCTC 12285</strain>
    </source>
</reference>
<comment type="caution">
    <text evidence="2">The sequence shown here is derived from an EMBL/GenBank/DDBJ whole genome shotgun (WGS) entry which is preliminary data.</text>
</comment>
<organism evidence="2 3">
    <name type="scientific">Aquimarina muelleri</name>
    <dbReference type="NCBI Taxonomy" id="279356"/>
    <lineage>
        <taxon>Bacteria</taxon>
        <taxon>Pseudomonadati</taxon>
        <taxon>Bacteroidota</taxon>
        <taxon>Flavobacteriia</taxon>
        <taxon>Flavobacteriales</taxon>
        <taxon>Flavobacteriaceae</taxon>
        <taxon>Aquimarina</taxon>
    </lineage>
</organism>
<proteinExistence type="predicted"/>
<feature type="chain" id="PRO_5037642505" evidence="1">
    <location>
        <begin position="22"/>
        <end position="1594"/>
    </location>
</feature>
<name>A0A918JXG7_9FLAO</name>
<evidence type="ECO:0000256" key="1">
    <source>
        <dbReference type="SAM" id="SignalP"/>
    </source>
</evidence>
<feature type="signal peptide" evidence="1">
    <location>
        <begin position="1"/>
        <end position="21"/>
    </location>
</feature>
<keyword evidence="3" id="KW-1185">Reference proteome</keyword>
<dbReference type="EMBL" id="BMWS01000024">
    <property type="protein sequence ID" value="GGX27817.1"/>
    <property type="molecule type" value="Genomic_DNA"/>
</dbReference>
<dbReference type="RefSeq" id="WP_051316730.1">
    <property type="nucleotide sequence ID" value="NZ_BMWS01000024.1"/>
</dbReference>
<keyword evidence="1" id="KW-0732">Signal</keyword>
<dbReference type="Proteomes" id="UP000601108">
    <property type="component" value="Unassembled WGS sequence"/>
</dbReference>
<gene>
    <name evidence="2" type="ORF">GCM10007384_31400</name>
</gene>
<protein>
    <submittedName>
        <fullName evidence="2">Uncharacterized protein</fullName>
    </submittedName>
</protein>